<proteinExistence type="predicted"/>
<gene>
    <name evidence="1" type="ORF">UFOVP208_5</name>
</gene>
<dbReference type="EMBL" id="LR798248">
    <property type="protein sequence ID" value="CAB5217708.1"/>
    <property type="molecule type" value="Genomic_DNA"/>
</dbReference>
<accession>A0A6J7WLN9</accession>
<name>A0A6J7WLN9_9CAUD</name>
<protein>
    <submittedName>
        <fullName evidence="1">Uncharacterized protein</fullName>
    </submittedName>
</protein>
<reference evidence="1" key="1">
    <citation type="submission" date="2020-05" db="EMBL/GenBank/DDBJ databases">
        <authorList>
            <person name="Chiriac C."/>
            <person name="Salcher M."/>
            <person name="Ghai R."/>
            <person name="Kavagutti S V."/>
        </authorList>
    </citation>
    <scope>NUCLEOTIDE SEQUENCE</scope>
</reference>
<organism evidence="1">
    <name type="scientific">uncultured Caudovirales phage</name>
    <dbReference type="NCBI Taxonomy" id="2100421"/>
    <lineage>
        <taxon>Viruses</taxon>
        <taxon>Duplodnaviria</taxon>
        <taxon>Heunggongvirae</taxon>
        <taxon>Uroviricota</taxon>
        <taxon>Caudoviricetes</taxon>
        <taxon>Peduoviridae</taxon>
        <taxon>Maltschvirus</taxon>
        <taxon>Maltschvirus maltsch</taxon>
    </lineage>
</organism>
<sequence length="86" mass="10203">MNQESKLFLDENRRHYETLTKAGFVQHLSSEVRETYLRIIRENFSPGYLCCLHCSADIAKMIEYVYTQFDKLPKEVEPVKSKTKKK</sequence>
<evidence type="ECO:0000313" key="1">
    <source>
        <dbReference type="EMBL" id="CAB5217708.1"/>
    </source>
</evidence>